<evidence type="ECO:0000256" key="2">
    <source>
        <dbReference type="SAM" id="Phobius"/>
    </source>
</evidence>
<comment type="caution">
    <text evidence="3">The sequence shown here is derived from an EMBL/GenBank/DDBJ whole genome shotgun (WGS) entry which is preliminary data.</text>
</comment>
<feature type="transmembrane region" description="Helical" evidence="2">
    <location>
        <begin position="64"/>
        <end position="84"/>
    </location>
</feature>
<organism evidence="3">
    <name type="scientific">Nocardia globerula</name>
    <dbReference type="NCBI Taxonomy" id="1818"/>
    <lineage>
        <taxon>Bacteria</taxon>
        <taxon>Bacillati</taxon>
        <taxon>Actinomycetota</taxon>
        <taxon>Actinomycetes</taxon>
        <taxon>Mycobacteriales</taxon>
        <taxon>Nocardiaceae</taxon>
        <taxon>Nocardia</taxon>
    </lineage>
</organism>
<name>A0A652YHV3_NOCGL</name>
<sequence>MNLHLSADNAPLVPESLTAMSEFLTSAIDWMTWGGMILCTGWIVVYVAKFMWGNSNGAGNPGQLGRIAPALVGFVVLGSVQLLVSSLLGDRAAEPHDTSAETPLAPPLPVPAAPAPAPDEPMNWTPFAAAGVIIATFIALGALGAIALRARNQIVDRRAAAADREKDWHTARTIFDHTRSNFADYLTDPYAIFERPILDDHTDTFTAAFLAALTEAEALHTETVPRTAQRIDTFRTAANTLAAAWTAADRHARTVGMGVLTRDQRKTLKTIEGVLAIALDESAPVGEREAAMAAVTRLSQELPMPVNTDRIAEMLTLSLESAQRKALTI</sequence>
<dbReference type="EMBL" id="VNIQ01000011">
    <property type="protein sequence ID" value="TYQ00821.1"/>
    <property type="molecule type" value="Genomic_DNA"/>
</dbReference>
<keyword evidence="2" id="KW-1133">Transmembrane helix</keyword>
<reference evidence="3" key="1">
    <citation type="submission" date="2019-07" db="EMBL/GenBank/DDBJ databases">
        <title>Genomic Encyclopedia of Type Strains, Phase IV (KMG-IV): sequencing the most valuable type-strain genomes for metagenomic binning, comparative biology and taxonomic classification.</title>
        <authorList>
            <person name="Goeker M."/>
        </authorList>
    </citation>
    <scope>NUCLEOTIDE SEQUENCE</scope>
    <source>
        <strain evidence="3">DSM 44596</strain>
    </source>
</reference>
<feature type="region of interest" description="Disordered" evidence="1">
    <location>
        <begin position="94"/>
        <end position="117"/>
    </location>
</feature>
<dbReference type="AlphaFoldDB" id="A0A652YHV3"/>
<evidence type="ECO:0000256" key="1">
    <source>
        <dbReference type="SAM" id="MobiDB-lite"/>
    </source>
</evidence>
<evidence type="ECO:0000313" key="3">
    <source>
        <dbReference type="EMBL" id="TYQ00821.1"/>
    </source>
</evidence>
<proteinExistence type="predicted"/>
<keyword evidence="2" id="KW-0472">Membrane</keyword>
<keyword evidence="2" id="KW-0812">Transmembrane</keyword>
<protein>
    <submittedName>
        <fullName evidence="3">Uncharacterized protein</fullName>
    </submittedName>
</protein>
<accession>A0A652YHV3</accession>
<gene>
    <name evidence="3" type="ORF">FNL38_11135</name>
</gene>
<feature type="transmembrane region" description="Helical" evidence="2">
    <location>
        <begin position="127"/>
        <end position="148"/>
    </location>
</feature>
<feature type="transmembrane region" description="Helical" evidence="2">
    <location>
        <begin position="30"/>
        <end position="52"/>
    </location>
</feature>
<feature type="compositionally biased region" description="Pro residues" evidence="1">
    <location>
        <begin position="104"/>
        <end position="117"/>
    </location>
</feature>